<gene>
    <name evidence="1" type="ORF">GCM10009844_24000</name>
</gene>
<dbReference type="Proteomes" id="UP001501771">
    <property type="component" value="Unassembled WGS sequence"/>
</dbReference>
<protein>
    <submittedName>
        <fullName evidence="1">Uncharacterized protein</fullName>
    </submittedName>
</protein>
<accession>A0ABN2ZT87</accession>
<organism evidence="1 2">
    <name type="scientific">Nocardioides koreensis</name>
    <dbReference type="NCBI Taxonomy" id="433651"/>
    <lineage>
        <taxon>Bacteria</taxon>
        <taxon>Bacillati</taxon>
        <taxon>Actinomycetota</taxon>
        <taxon>Actinomycetes</taxon>
        <taxon>Propionibacteriales</taxon>
        <taxon>Nocardioidaceae</taxon>
        <taxon>Nocardioides</taxon>
    </lineage>
</organism>
<reference evidence="1 2" key="1">
    <citation type="journal article" date="2019" name="Int. J. Syst. Evol. Microbiol.">
        <title>The Global Catalogue of Microorganisms (GCM) 10K type strain sequencing project: providing services to taxonomists for standard genome sequencing and annotation.</title>
        <authorList>
            <consortium name="The Broad Institute Genomics Platform"/>
            <consortium name="The Broad Institute Genome Sequencing Center for Infectious Disease"/>
            <person name="Wu L."/>
            <person name="Ma J."/>
        </authorList>
    </citation>
    <scope>NUCLEOTIDE SEQUENCE [LARGE SCALE GENOMIC DNA]</scope>
    <source>
        <strain evidence="1 2">JCM 16022</strain>
    </source>
</reference>
<keyword evidence="2" id="KW-1185">Reference proteome</keyword>
<sequence>MNDDEMAQDRTGELAEILGMPARDFAELFGAGWTENDGPVWHDYDSDPSGGGGLPVTPWMIAGDPPQLMIRVFHHGVFLAQPEGEWRHGSHGLEYRPGLQRYLPSDEFGTRGPEMIGELLRRRRRTFRYCRFCRGLTPPELRIDKDVCMGCGTEWYGVVY</sequence>
<dbReference type="EMBL" id="BAAAQR010000006">
    <property type="protein sequence ID" value="GAA2147107.1"/>
    <property type="molecule type" value="Genomic_DNA"/>
</dbReference>
<evidence type="ECO:0000313" key="2">
    <source>
        <dbReference type="Proteomes" id="UP001501771"/>
    </source>
</evidence>
<name>A0ABN2ZT87_9ACTN</name>
<proteinExistence type="predicted"/>
<evidence type="ECO:0000313" key="1">
    <source>
        <dbReference type="EMBL" id="GAA2147107.1"/>
    </source>
</evidence>
<dbReference type="RefSeq" id="WP_344152078.1">
    <property type="nucleotide sequence ID" value="NZ_BAAAQR010000006.1"/>
</dbReference>
<comment type="caution">
    <text evidence="1">The sequence shown here is derived from an EMBL/GenBank/DDBJ whole genome shotgun (WGS) entry which is preliminary data.</text>
</comment>